<gene>
    <name evidence="9" type="ordered locus">Hden_2287</name>
</gene>
<protein>
    <recommendedName>
        <fullName evidence="3">beta-N-acetylhexosaminidase</fullName>
        <ecNumber evidence="3">3.2.1.52</ecNumber>
    </recommendedName>
</protein>
<comment type="similarity">
    <text evidence="2">Belongs to the glycosyl hydrolase 3 family.</text>
</comment>
<feature type="domain" description="Glycoside hydrolase family 3 N-terminal" evidence="8">
    <location>
        <begin position="107"/>
        <end position="425"/>
    </location>
</feature>
<feature type="chain" id="PRO_5003116053" description="beta-N-acetylhexosaminidase" evidence="7">
    <location>
        <begin position="26"/>
        <end position="456"/>
    </location>
</feature>
<feature type="region of interest" description="Disordered" evidence="6">
    <location>
        <begin position="433"/>
        <end position="456"/>
    </location>
</feature>
<dbReference type="STRING" id="582899.Hden_2287"/>
<dbReference type="GO" id="GO:0005975">
    <property type="term" value="P:carbohydrate metabolic process"/>
    <property type="evidence" value="ECO:0007669"/>
    <property type="project" value="InterPro"/>
</dbReference>
<dbReference type="AlphaFoldDB" id="D8JR99"/>
<dbReference type="CAZy" id="GH3">
    <property type="family name" value="Glycoside Hydrolase Family 3"/>
</dbReference>
<keyword evidence="5" id="KW-0326">Glycosidase</keyword>
<dbReference type="InterPro" id="IPR050226">
    <property type="entry name" value="NagZ_Beta-hexosaminidase"/>
</dbReference>
<evidence type="ECO:0000256" key="1">
    <source>
        <dbReference type="ARBA" id="ARBA00001231"/>
    </source>
</evidence>
<dbReference type="HOGENOM" id="CLU_008392_1_0_5"/>
<name>D8JR99_HYPDA</name>
<dbReference type="GO" id="GO:0009254">
    <property type="term" value="P:peptidoglycan turnover"/>
    <property type="evidence" value="ECO:0007669"/>
    <property type="project" value="TreeGrafter"/>
</dbReference>
<dbReference type="OrthoDB" id="9786661at2"/>
<dbReference type="EC" id="3.2.1.52" evidence="3"/>
<reference evidence="10" key="1">
    <citation type="journal article" date="2011" name="J. Bacteriol.">
        <title>Genome sequences of eight morphologically diverse alphaproteobacteria.</title>
        <authorList>
            <consortium name="US DOE Joint Genome Institute"/>
            <person name="Brown P.J."/>
            <person name="Kysela D.T."/>
            <person name="Buechlein A."/>
            <person name="Hemmerich C."/>
            <person name="Brun Y.V."/>
        </authorList>
    </citation>
    <scope>NUCLEOTIDE SEQUENCE [LARGE SCALE GENOMIC DNA]</scope>
    <source>
        <strain evidence="10">ATCC 51888 / DSM 1869 / NCIB 11706 / TK 0415</strain>
    </source>
</reference>
<dbReference type="Gene3D" id="3.20.20.300">
    <property type="entry name" value="Glycoside hydrolase, family 3, N-terminal domain"/>
    <property type="match status" value="1"/>
</dbReference>
<dbReference type="SUPFAM" id="SSF51445">
    <property type="entry name" value="(Trans)glycosidases"/>
    <property type="match status" value="1"/>
</dbReference>
<evidence type="ECO:0000256" key="4">
    <source>
        <dbReference type="ARBA" id="ARBA00022801"/>
    </source>
</evidence>
<evidence type="ECO:0000256" key="3">
    <source>
        <dbReference type="ARBA" id="ARBA00012663"/>
    </source>
</evidence>
<evidence type="ECO:0000259" key="8">
    <source>
        <dbReference type="Pfam" id="PF00933"/>
    </source>
</evidence>
<organism evidence="9 10">
    <name type="scientific">Hyphomicrobium denitrificans (strain ATCC 51888 / DSM 1869 / NCIMB 11706 / TK 0415)</name>
    <dbReference type="NCBI Taxonomy" id="582899"/>
    <lineage>
        <taxon>Bacteria</taxon>
        <taxon>Pseudomonadati</taxon>
        <taxon>Pseudomonadota</taxon>
        <taxon>Alphaproteobacteria</taxon>
        <taxon>Hyphomicrobiales</taxon>
        <taxon>Hyphomicrobiaceae</taxon>
        <taxon>Hyphomicrobium</taxon>
    </lineage>
</organism>
<dbReference type="Proteomes" id="UP000002033">
    <property type="component" value="Chromosome"/>
</dbReference>
<dbReference type="RefSeq" id="WP_013216243.1">
    <property type="nucleotide sequence ID" value="NC_014313.1"/>
</dbReference>
<comment type="catalytic activity">
    <reaction evidence="1">
        <text>Hydrolysis of terminal non-reducing N-acetyl-D-hexosamine residues in N-acetyl-beta-D-hexosaminides.</text>
        <dbReference type="EC" id="3.2.1.52"/>
    </reaction>
</comment>
<dbReference type="eggNOG" id="COG1472">
    <property type="taxonomic scope" value="Bacteria"/>
</dbReference>
<keyword evidence="7" id="KW-0732">Signal</keyword>
<keyword evidence="10" id="KW-1185">Reference proteome</keyword>
<dbReference type="PANTHER" id="PTHR30480:SF13">
    <property type="entry name" value="BETA-HEXOSAMINIDASE"/>
    <property type="match status" value="1"/>
</dbReference>
<evidence type="ECO:0000256" key="5">
    <source>
        <dbReference type="ARBA" id="ARBA00023295"/>
    </source>
</evidence>
<feature type="signal peptide" evidence="7">
    <location>
        <begin position="1"/>
        <end position="25"/>
    </location>
</feature>
<evidence type="ECO:0000313" key="10">
    <source>
        <dbReference type="Proteomes" id="UP000002033"/>
    </source>
</evidence>
<evidence type="ECO:0000313" key="9">
    <source>
        <dbReference type="EMBL" id="ADJ24084.1"/>
    </source>
</evidence>
<dbReference type="KEGG" id="hdn:Hden_2287"/>
<dbReference type="InterPro" id="IPR001764">
    <property type="entry name" value="Glyco_hydro_3_N"/>
</dbReference>
<sequence length="456" mass="49739" precursor="true">MLRSFAAAVIGLGFLATLLALPPDAADARSYRSHVSAKKKTYWARNKARHRAAIRARRNAVPAVAKQAATPPGQPLPPKRPLKLLTRADILGSDPARLERLGRRIIVGFQRFDEVRPLVEKGGIAGIFITDHNVRGRKADDVAKDIQSLQDIRKAQGLPRLIVAADQEGGYVSRLSPPLKQQPSLGTLVARLKNDEDREKAVRAYAEVQAQGLERLGVTMNFGPVVDLRLGTSRRNDGETQLFWRAIDSNPYLVAKVAGWYCDTLTKFDIICTLKHFPGLGRVARDTHVVTGEISATTAQLELSDWLPFRRLMGKPGIATMIGHVRVTAADKETPASYSGEVINSFIRARTEGDVLLITDDLGMGAVTRSKDGLGGAAVKSVNAGVDLLLLSDAALYYDTVMSALIEADSNNEIDQARQIQARERLSKYVFVDDSPPHAAPPQHAQQEPPHTPPAN</sequence>
<accession>D8JR99</accession>
<evidence type="ECO:0000256" key="7">
    <source>
        <dbReference type="SAM" id="SignalP"/>
    </source>
</evidence>
<dbReference type="EMBL" id="CP002083">
    <property type="protein sequence ID" value="ADJ24084.1"/>
    <property type="molecule type" value="Genomic_DNA"/>
</dbReference>
<evidence type="ECO:0000256" key="2">
    <source>
        <dbReference type="ARBA" id="ARBA00005336"/>
    </source>
</evidence>
<dbReference type="InterPro" id="IPR036962">
    <property type="entry name" value="Glyco_hydro_3_N_sf"/>
</dbReference>
<dbReference type="GO" id="GO:0004563">
    <property type="term" value="F:beta-N-acetylhexosaminidase activity"/>
    <property type="evidence" value="ECO:0007669"/>
    <property type="project" value="UniProtKB-EC"/>
</dbReference>
<keyword evidence="4 9" id="KW-0378">Hydrolase</keyword>
<evidence type="ECO:0000256" key="6">
    <source>
        <dbReference type="SAM" id="MobiDB-lite"/>
    </source>
</evidence>
<proteinExistence type="inferred from homology"/>
<dbReference type="InterPro" id="IPR017853">
    <property type="entry name" value="GH"/>
</dbReference>
<dbReference type="Pfam" id="PF00933">
    <property type="entry name" value="Glyco_hydro_3"/>
    <property type="match status" value="1"/>
</dbReference>
<dbReference type="PANTHER" id="PTHR30480">
    <property type="entry name" value="BETA-HEXOSAMINIDASE-RELATED"/>
    <property type="match status" value="1"/>
</dbReference>